<feature type="domain" description="USP" evidence="17">
    <location>
        <begin position="856"/>
        <end position="1201"/>
    </location>
</feature>
<dbReference type="GO" id="GO:0048471">
    <property type="term" value="C:perinuclear region of cytoplasm"/>
    <property type="evidence" value="ECO:0007669"/>
    <property type="project" value="UniProtKB-SubCell"/>
</dbReference>
<keyword evidence="7" id="KW-0963">Cytoplasm</keyword>
<dbReference type="InterPro" id="IPR029055">
    <property type="entry name" value="Ntn_hydrolases_N"/>
</dbReference>
<dbReference type="PANTHER" id="PTHR11830">
    <property type="entry name" value="40S RIBOSOMAL PROTEIN S3A"/>
    <property type="match status" value="1"/>
</dbReference>
<accession>A0A4V6AN29</accession>
<sequence length="1213" mass="134714">MFKTITRLLFGGEEETPEDVKSGEVVEEGWLVVSHQEAGSAENQGAELTDTHPSNFAPHEDTVANMESDLSPLDSEPAAQSSSSTSRANTGSVSQLKTLVEVSQLTCIQKDKTWTERHHMTRNAIQRQNRIRQATHPSHLPKEIPLKQLVSGSPHLLDRSLSDIKETEKDYSSQITLITVYAVSITFAIGVTISLILHIYLLKSLVFVKGMLVSDDDHCTALGQRVLHDRGSSVDAAVVAALCLGVVHPHASEVGLMMVHDIHKNETRLSQRFRDTFFPDGQALRPGSFLRMPSLAGVYEAGLSNFYDGIFTQEMEDELRANGGVMTRGDISNYSVQVEQPVEGLSNGKTEVTAGQVVVMGPDDLIVSMASSLNRPFGSRIITRSGVILNSLILDFSWLNKTRGQPLANQRVQQFNRVQSGKRPLSTLMPTILVPVSHKCGIHVALSSPGGQQSLNEITQLKLAWTRGGNIGSCQVGVGGHMQVSILPASTRFNGVHWWEYELTMEPRPVVKEKFFMVIRGKSRKGFCRGCIGRVEAETQRGELMGLLYCGGSNAGSPKSGGIVKREDTYPLTRHQAQLLLFVSAASKRLELLCNPQLFSAICELTQDDLVVVKHKKGHMPAVVKNLMQIGKKENKDDLLMLGFEVEFVDNENKTSSRKPAPLPMFSAADIVQVVPSYSTPLGLHWKDGQYGNLDRKGVTRINSMPNMGSHARQVREKHMEQSVVQSLSTSHVPLEVGSMVEVMSNTGVTVYGVVRWLGVLGGKTDEWAGIELDYEVNGCSDGKYGSQRYFTCKGNRALFVPVTKCSPDGRFSSSPGWENPKPTEIPPVPPFEDSEEDAPPILESEALSLLVGRMKGIQGHINSCYLDATLFSLFSSAVTLDNICQKPGDTEQPMTCTLRKIVNRLRRQGFVPAESVMNFRKQLGCDTFRTEEKDPEEFIIVLFQKVLCMEPLLKLRSRGETSQGAYTFQIFLEKEQMGQMPTVQQLLDTSCLSGDLKFEEMPSCLMIHMPRFGNKYKMFSHIIPSTELDITDLLYNSQRECFICGHLAEYECLQCLPDRKMQPGRIKQYCTTCNTQVHAHHSRQGHSPKAIAVPADVASDSPVTRQTMQLFAVLCIHTSHYVSFVKYGPDPHSWLFFDSMADRCGDDQHGYNIPEVRVCPELGDFLSQPEEELAHANPSQAPELLHRLLCDSYMFLYQNPVKPLSKPNHQES</sequence>
<keyword evidence="16" id="KW-0472">Membrane</keyword>
<evidence type="ECO:0000259" key="18">
    <source>
        <dbReference type="PROSITE" id="PS50245"/>
    </source>
</evidence>
<evidence type="ECO:0000256" key="10">
    <source>
        <dbReference type="ARBA" id="ARBA00022723"/>
    </source>
</evidence>
<comment type="catalytic activity">
    <reaction evidence="1">
        <text>Thiol-dependent hydrolysis of ester, thioester, amide, peptide and isopeptide bonds formed by the C-terminal Gly of ubiquitin (a 76-residue protein attached to proteins as an intracellular targeting signal).</text>
        <dbReference type="EC" id="3.4.19.12"/>
    </reaction>
</comment>
<dbReference type="Gene3D" id="2.30.30.190">
    <property type="entry name" value="CAP Gly-rich-like domain"/>
    <property type="match status" value="1"/>
</dbReference>
<evidence type="ECO:0000313" key="20">
    <source>
        <dbReference type="Proteomes" id="UP000298787"/>
    </source>
</evidence>
<dbReference type="FunFam" id="3.90.70.10:FF:000009">
    <property type="entry name" value="Putative ubiquitin carboxyl-terminal hydrolase CYLD"/>
    <property type="match status" value="1"/>
</dbReference>
<evidence type="ECO:0000256" key="2">
    <source>
        <dbReference type="ARBA" id="ARBA00004300"/>
    </source>
</evidence>
<feature type="compositionally biased region" description="Low complexity" evidence="15">
    <location>
        <begin position="75"/>
        <end position="93"/>
    </location>
</feature>
<evidence type="ECO:0000256" key="14">
    <source>
        <dbReference type="ARBA" id="ARBA00022833"/>
    </source>
</evidence>
<evidence type="ECO:0000256" key="13">
    <source>
        <dbReference type="ARBA" id="ARBA00022807"/>
    </source>
</evidence>
<dbReference type="GO" id="GO:0006508">
    <property type="term" value="P:proteolysis"/>
    <property type="evidence" value="ECO:0007669"/>
    <property type="project" value="UniProtKB-KW"/>
</dbReference>
<keyword evidence="16" id="KW-1133">Transmembrane helix</keyword>
<name>A0A4V6AN29_COLLU</name>
<dbReference type="SUPFAM" id="SSF54001">
    <property type="entry name" value="Cysteine proteinases"/>
    <property type="match status" value="1"/>
</dbReference>
<dbReference type="PROSITE" id="PS50235">
    <property type="entry name" value="USP_3"/>
    <property type="match status" value="1"/>
</dbReference>
<dbReference type="Gene3D" id="3.90.70.10">
    <property type="entry name" value="Cysteine proteinases"/>
    <property type="match status" value="1"/>
</dbReference>
<keyword evidence="16" id="KW-0812">Transmembrane</keyword>
<evidence type="ECO:0000256" key="6">
    <source>
        <dbReference type="ARBA" id="ARBA00012759"/>
    </source>
</evidence>
<gene>
    <name evidence="19" type="ORF">D9C73_005518</name>
</gene>
<keyword evidence="14" id="KW-0862">Zinc</keyword>
<evidence type="ECO:0000256" key="15">
    <source>
        <dbReference type="SAM" id="MobiDB-lite"/>
    </source>
</evidence>
<dbReference type="PROSITE" id="PS50245">
    <property type="entry name" value="CAP_GLY_2"/>
    <property type="match status" value="1"/>
</dbReference>
<dbReference type="SMART" id="SM01052">
    <property type="entry name" value="CAP_GLY"/>
    <property type="match status" value="1"/>
</dbReference>
<keyword evidence="13" id="KW-0788">Thiol protease</keyword>
<keyword evidence="20" id="KW-1185">Reference proteome</keyword>
<comment type="similarity">
    <text evidence="4">Belongs to the peptidase C19 family.</text>
</comment>
<dbReference type="InterPro" id="IPR000938">
    <property type="entry name" value="CAP-Gly_domain"/>
</dbReference>
<evidence type="ECO:0000256" key="11">
    <source>
        <dbReference type="ARBA" id="ARBA00022786"/>
    </source>
</evidence>
<dbReference type="InterPro" id="IPR036859">
    <property type="entry name" value="CAP-Gly_dom_sf"/>
</dbReference>
<comment type="subcellular location">
    <subcellularLocation>
        <location evidence="2">Cytoplasm</location>
        <location evidence="2">Cytoskeleton</location>
        <location evidence="2">Microtubule organizing center</location>
        <location evidence="2">Centrosome</location>
    </subcellularLocation>
    <subcellularLocation>
        <location evidence="3">Cytoplasm</location>
        <location evidence="3">Perinuclear region</location>
    </subcellularLocation>
</comment>
<keyword evidence="11" id="KW-0833">Ubl conjugation pathway</keyword>
<evidence type="ECO:0000259" key="17">
    <source>
        <dbReference type="PROSITE" id="PS50235"/>
    </source>
</evidence>
<feature type="transmembrane region" description="Helical" evidence="16">
    <location>
        <begin position="175"/>
        <end position="201"/>
    </location>
</feature>
<organism evidence="19 20">
    <name type="scientific">Collichthys lucidus</name>
    <name type="common">Big head croaker</name>
    <name type="synonym">Sciaena lucida</name>
    <dbReference type="NCBI Taxonomy" id="240159"/>
    <lineage>
        <taxon>Eukaryota</taxon>
        <taxon>Metazoa</taxon>
        <taxon>Chordata</taxon>
        <taxon>Craniata</taxon>
        <taxon>Vertebrata</taxon>
        <taxon>Euteleostomi</taxon>
        <taxon>Actinopterygii</taxon>
        <taxon>Neopterygii</taxon>
        <taxon>Teleostei</taxon>
        <taxon>Neoteleostei</taxon>
        <taxon>Acanthomorphata</taxon>
        <taxon>Eupercaria</taxon>
        <taxon>Sciaenidae</taxon>
        <taxon>Collichthys</taxon>
    </lineage>
</organism>
<dbReference type="EMBL" id="CM014082">
    <property type="protein sequence ID" value="TKS71032.1"/>
    <property type="molecule type" value="Genomic_DNA"/>
</dbReference>
<dbReference type="InterPro" id="IPR043137">
    <property type="entry name" value="GGT_ssub_C"/>
</dbReference>
<evidence type="ECO:0000256" key="3">
    <source>
        <dbReference type="ARBA" id="ARBA00004556"/>
    </source>
</evidence>
<dbReference type="InterPro" id="IPR001394">
    <property type="entry name" value="Peptidase_C19_UCH"/>
</dbReference>
<keyword evidence="9" id="KW-0645">Protease</keyword>
<dbReference type="Proteomes" id="UP000298787">
    <property type="component" value="Chromosome 5"/>
</dbReference>
<evidence type="ECO:0000256" key="5">
    <source>
        <dbReference type="ARBA" id="ARBA00009381"/>
    </source>
</evidence>
<dbReference type="STRING" id="240159.A0A4V6AN29"/>
<dbReference type="AlphaFoldDB" id="A0A4V6AN29"/>
<dbReference type="GO" id="GO:0005813">
    <property type="term" value="C:centrosome"/>
    <property type="evidence" value="ECO:0007669"/>
    <property type="project" value="UniProtKB-SubCell"/>
</dbReference>
<dbReference type="InterPro" id="IPR028889">
    <property type="entry name" value="USP"/>
</dbReference>
<evidence type="ECO:0000256" key="12">
    <source>
        <dbReference type="ARBA" id="ARBA00022801"/>
    </source>
</evidence>
<proteinExistence type="inferred from homology"/>
<dbReference type="Pfam" id="PF00443">
    <property type="entry name" value="UCH"/>
    <property type="match status" value="1"/>
</dbReference>
<dbReference type="SUPFAM" id="SSF56235">
    <property type="entry name" value="N-terminal nucleophile aminohydrolases (Ntn hydrolases)"/>
    <property type="match status" value="1"/>
</dbReference>
<reference evidence="19 20" key="1">
    <citation type="submission" date="2019-01" db="EMBL/GenBank/DDBJ databases">
        <title>Genome Assembly of Collichthys lucidus.</title>
        <authorList>
            <person name="Cai M."/>
            <person name="Xiao S."/>
        </authorList>
    </citation>
    <scope>NUCLEOTIDE SEQUENCE [LARGE SCALE GENOMIC DNA]</scope>
    <source>
        <strain evidence="19">JT15FE1705JMU</strain>
        <tissue evidence="19">Muscle</tissue>
    </source>
</reference>
<dbReference type="InterPro" id="IPR038765">
    <property type="entry name" value="Papain-like_cys_pep_sf"/>
</dbReference>
<keyword evidence="10" id="KW-0479">Metal-binding</keyword>
<feature type="region of interest" description="Disordered" evidence="15">
    <location>
        <begin position="36"/>
        <end position="93"/>
    </location>
</feature>
<keyword evidence="8" id="KW-0597">Phosphoprotein</keyword>
<dbReference type="GO" id="GO:0016579">
    <property type="term" value="P:protein deubiquitination"/>
    <property type="evidence" value="ECO:0007669"/>
    <property type="project" value="InterPro"/>
</dbReference>
<keyword evidence="12 19" id="KW-0378">Hydrolase</keyword>
<dbReference type="Pfam" id="PF01302">
    <property type="entry name" value="CAP_GLY"/>
    <property type="match status" value="1"/>
</dbReference>
<evidence type="ECO:0000256" key="16">
    <source>
        <dbReference type="SAM" id="Phobius"/>
    </source>
</evidence>
<evidence type="ECO:0000313" key="19">
    <source>
        <dbReference type="EMBL" id="TKS71032.1"/>
    </source>
</evidence>
<dbReference type="Pfam" id="PF01019">
    <property type="entry name" value="G_glu_transpept"/>
    <property type="match status" value="2"/>
</dbReference>
<evidence type="ECO:0000256" key="7">
    <source>
        <dbReference type="ARBA" id="ARBA00022490"/>
    </source>
</evidence>
<dbReference type="EC" id="3.4.19.12" evidence="6"/>
<evidence type="ECO:0000256" key="9">
    <source>
        <dbReference type="ARBA" id="ARBA00022670"/>
    </source>
</evidence>
<comment type="similarity">
    <text evidence="5">Belongs to the gamma-glutamyltransferase family.</text>
</comment>
<evidence type="ECO:0000256" key="4">
    <source>
        <dbReference type="ARBA" id="ARBA00009085"/>
    </source>
</evidence>
<dbReference type="GO" id="GO:0004843">
    <property type="term" value="F:cysteine-type deubiquitinase activity"/>
    <property type="evidence" value="ECO:0007669"/>
    <property type="project" value="UniProtKB-EC"/>
</dbReference>
<feature type="domain" description="CAP-Gly" evidence="18">
    <location>
        <begin position="759"/>
        <end position="802"/>
    </location>
</feature>
<evidence type="ECO:0000256" key="1">
    <source>
        <dbReference type="ARBA" id="ARBA00000707"/>
    </source>
</evidence>
<dbReference type="Gene3D" id="3.60.20.40">
    <property type="match status" value="1"/>
</dbReference>
<protein>
    <recommendedName>
        <fullName evidence="6">ubiquitinyl hydrolase 1</fullName>
        <ecNumber evidence="6">3.4.19.12</ecNumber>
    </recommendedName>
</protein>
<evidence type="ECO:0000256" key="8">
    <source>
        <dbReference type="ARBA" id="ARBA00022553"/>
    </source>
</evidence>
<dbReference type="SUPFAM" id="SSF74924">
    <property type="entry name" value="Cap-Gly domain"/>
    <property type="match status" value="1"/>
</dbReference>
<dbReference type="GO" id="GO:0046872">
    <property type="term" value="F:metal ion binding"/>
    <property type="evidence" value="ECO:0007669"/>
    <property type="project" value="UniProtKB-KW"/>
</dbReference>